<comment type="caution">
    <text evidence="4">The sequence shown here is derived from an EMBL/GenBank/DDBJ whole genome shotgun (WGS) entry which is preliminary data.</text>
</comment>
<evidence type="ECO:0000256" key="2">
    <source>
        <dbReference type="ARBA" id="ARBA00023132"/>
    </source>
</evidence>
<feature type="region of interest" description="Disordered" evidence="3">
    <location>
        <begin position="967"/>
        <end position="1129"/>
    </location>
</feature>
<proteinExistence type="predicted"/>
<feature type="compositionally biased region" description="Polar residues" evidence="3">
    <location>
        <begin position="351"/>
        <end position="370"/>
    </location>
</feature>
<dbReference type="GO" id="GO:0005643">
    <property type="term" value="C:nuclear pore"/>
    <property type="evidence" value="ECO:0007669"/>
    <property type="project" value="UniProtKB-SubCell"/>
</dbReference>
<reference evidence="4" key="1">
    <citation type="submission" date="2022-07" db="EMBL/GenBank/DDBJ databases">
        <title>Genome Sequence of Xylaria arbuscula.</title>
        <authorList>
            <person name="Buettner E."/>
        </authorList>
    </citation>
    <scope>NUCLEOTIDE SEQUENCE</scope>
    <source>
        <strain evidence="4">VT107</strain>
    </source>
</reference>
<feature type="compositionally biased region" description="Polar residues" evidence="3">
    <location>
        <begin position="668"/>
        <end position="685"/>
    </location>
</feature>
<gene>
    <name evidence="4" type="ORF">NPX13_g9348</name>
</gene>
<dbReference type="PANTHER" id="PTHR38697">
    <property type="entry name" value="NUCLEAR PORE COMPLEX PROTEIN SIMILAR TO S. CEREVISIAE NUP2 (EUROFUNG)"/>
    <property type="match status" value="1"/>
</dbReference>
<dbReference type="PANTHER" id="PTHR38697:SF1">
    <property type="entry name" value="NUCLEAR PORE COMPLEX PROTEIN SIMILAR TO S. CEREVISIAE NUP2 (EUROFUNG)"/>
    <property type="match status" value="1"/>
</dbReference>
<feature type="compositionally biased region" description="Low complexity" evidence="3">
    <location>
        <begin position="982"/>
        <end position="996"/>
    </location>
</feature>
<keyword evidence="2" id="KW-0653">Protein transport</keyword>
<dbReference type="VEuPathDB" id="FungiDB:F4678DRAFT_483214"/>
<evidence type="ECO:0000256" key="3">
    <source>
        <dbReference type="SAM" id="MobiDB-lite"/>
    </source>
</evidence>
<name>A0A9W8TIJ3_9PEZI</name>
<keyword evidence="2" id="KW-0539">Nucleus</keyword>
<feature type="compositionally biased region" description="Polar residues" evidence="3">
    <location>
        <begin position="276"/>
        <end position="315"/>
    </location>
</feature>
<dbReference type="Pfam" id="PF13634">
    <property type="entry name" value="Nucleoporin_FG"/>
    <property type="match status" value="6"/>
</dbReference>
<sequence length="1226" mass="127394">MHTIGSSEHFKLNIPDPDSDLSGEAVAKAIPDDPSRTSSIYADQFLAHKCPSHFNELQRRQFFCTLDLRRLKYAADEIFTQKDWKLNILNFAKEYEKSRSMIMLRYGLYEFKSIKPSTDVLSKWRDAHGLGPVGEGAAASRVSPAKATKRKAEGELTPENNALMTSTTNQNKRRNLAQEAQDSSHAKLAPFKSKRKAEDSEGSAENKPNKQQKNSTPSTATSLFASILNKTQNGQATPSKQTPSQPSSLFSITKPKDAQDSKFATKANPFEPASRSLFSSPAKTNNIGTPSSSIFAPQNNKPTPSTNTGNIFSYLSESSPNSSDDEKEDDEDQESGSEPEPDSEEQGASAAVSTGTSTPPVQNGSLFSAKTKTDTTANIFGDLSKPADQPAKGGLFGRVQIGANGQPVRASLGSNEKEESPLNQVAKVGQQPTKTPAKKPGDFTFNPATTPISFGQPTPDTSKPTAQSVASTAESDASGSEKPASIFGTSSQPSTVFGLKATASLSDSPSTPQSSETPVSIFSTQKPTSSSTGLFGATPTGTAAKPSSETKAPAASASLFGAAPTSTGKRSFGDDDAPATTSIFGTTASAPAAKRVFGGDQSSSEDSGATKKQAVSIFDKPATNASEESKPFGSTVGAKAEATPSTTTSKGQTPSIFDQSFIAKSAKSAAQPQIETSSNLFNRDSNPLFGAKKDQKDDKNAKNEKAGKAETDSSSASSTKDKAPSIFDQAFIAKSVKSAAEPQINTSSNLFSRDSNPLFGAAKTNGATSNDRKSLFDQPKTQGSKDQTLDSGKLQEPNDSNKENVGSVLGAKALAPSAASSPSIFGTQGTTNSSTVFGAKTQESSKPESPSLFGAKATEEPKPAASSSLFGAKPAAEPSQPTSSMFSNSTTANNSIFSFGSQPASNPNTQASSVTFGAGSTPSLSASFGAPSSQPNANNVSFQFGSPAPSATAASFTFGQSSAPASGFSFSAGGDKQPFNNPFAASTQPSSQPSAPLFGGNNSTTVTPSSSFNFSFGQQQSSASQPAAPSSQGGSLFGNTAKPNGSTSFSFTQGSPAPKPAGLMNASNHLQASGDGSTRANSPFPAPSSIGTTPVNGTPEPQATQEDGEEAAHAQISLTEGGPGEEDETIVHEVRAKALVFVPVQKGDEEDKKKSPWSTRGVGPSVFSRTRRLGLNEYKSKAKTVNFIASTDDGSGLETWVLQVKTPELATKLASVLEANKSANKK</sequence>
<dbReference type="Gene3D" id="2.30.29.30">
    <property type="entry name" value="Pleckstrin-homology domain (PH domain)/Phosphotyrosine-binding domain (PTB)"/>
    <property type="match status" value="1"/>
</dbReference>
<feature type="region of interest" description="Disordered" evidence="3">
    <location>
        <begin position="406"/>
        <end position="724"/>
    </location>
</feature>
<feature type="compositionally biased region" description="Polar residues" evidence="3">
    <location>
        <begin position="158"/>
        <end position="170"/>
    </location>
</feature>
<feature type="region of interest" description="Disordered" evidence="3">
    <location>
        <begin position="232"/>
        <end position="370"/>
    </location>
</feature>
<feature type="compositionally biased region" description="Polar residues" evidence="3">
    <location>
        <begin position="521"/>
        <end position="550"/>
    </location>
</feature>
<feature type="compositionally biased region" description="Polar residues" evidence="3">
    <location>
        <begin position="643"/>
        <end position="658"/>
    </location>
</feature>
<feature type="compositionally biased region" description="Low complexity" evidence="3">
    <location>
        <begin position="237"/>
        <end position="248"/>
    </location>
</feature>
<dbReference type="AlphaFoldDB" id="A0A9W8TIJ3"/>
<dbReference type="SUPFAM" id="SSF50729">
    <property type="entry name" value="PH domain-like"/>
    <property type="match status" value="1"/>
</dbReference>
<evidence type="ECO:0008006" key="6">
    <source>
        <dbReference type="Google" id="ProtNLM"/>
    </source>
</evidence>
<feature type="compositionally biased region" description="Polar residues" evidence="3">
    <location>
        <begin position="446"/>
        <end position="478"/>
    </location>
</feature>
<feature type="compositionally biased region" description="Polar residues" evidence="3">
    <location>
        <begin position="779"/>
        <end position="790"/>
    </location>
</feature>
<keyword evidence="2" id="KW-0811">Translocation</keyword>
<dbReference type="InterPro" id="IPR011993">
    <property type="entry name" value="PH-like_dom_sf"/>
</dbReference>
<feature type="region of interest" description="Disordered" evidence="3">
    <location>
        <begin position="737"/>
        <end position="954"/>
    </location>
</feature>
<feature type="compositionally biased region" description="Acidic residues" evidence="3">
    <location>
        <begin position="323"/>
        <end position="345"/>
    </location>
</feature>
<feature type="compositionally biased region" description="Polar residues" evidence="3">
    <location>
        <begin position="879"/>
        <end position="943"/>
    </location>
</feature>
<feature type="compositionally biased region" description="Polar residues" evidence="3">
    <location>
        <begin position="824"/>
        <end position="848"/>
    </location>
</feature>
<keyword evidence="2" id="KW-0906">Nuclear pore complex</keyword>
<feature type="compositionally biased region" description="Low complexity" evidence="3">
    <location>
        <begin position="944"/>
        <end position="954"/>
    </location>
</feature>
<feature type="compositionally biased region" description="Basic and acidic residues" evidence="3">
    <location>
        <begin position="691"/>
        <end position="711"/>
    </location>
</feature>
<feature type="compositionally biased region" description="Low complexity" evidence="3">
    <location>
        <begin position="813"/>
        <end position="823"/>
    </location>
</feature>
<evidence type="ECO:0000313" key="4">
    <source>
        <dbReference type="EMBL" id="KAJ3560307.1"/>
    </source>
</evidence>
<evidence type="ECO:0000256" key="1">
    <source>
        <dbReference type="ARBA" id="ARBA00004567"/>
    </source>
</evidence>
<feature type="compositionally biased region" description="Low complexity" evidence="3">
    <location>
        <begin position="552"/>
        <end position="564"/>
    </location>
</feature>
<feature type="compositionally biased region" description="Polar residues" evidence="3">
    <location>
        <begin position="1065"/>
        <end position="1081"/>
    </location>
</feature>
<feature type="region of interest" description="Disordered" evidence="3">
    <location>
        <begin position="379"/>
        <end position="398"/>
    </location>
</feature>
<feature type="region of interest" description="Disordered" evidence="3">
    <location>
        <begin position="132"/>
        <end position="218"/>
    </location>
</feature>
<protein>
    <recommendedName>
        <fullName evidence="6">RanBD1 domain-containing protein</fullName>
    </recommendedName>
</protein>
<organism evidence="4 5">
    <name type="scientific">Xylaria arbuscula</name>
    <dbReference type="NCBI Taxonomy" id="114810"/>
    <lineage>
        <taxon>Eukaryota</taxon>
        <taxon>Fungi</taxon>
        <taxon>Dikarya</taxon>
        <taxon>Ascomycota</taxon>
        <taxon>Pezizomycotina</taxon>
        <taxon>Sordariomycetes</taxon>
        <taxon>Xylariomycetidae</taxon>
        <taxon>Xylariales</taxon>
        <taxon>Xylariaceae</taxon>
        <taxon>Xylaria</taxon>
    </lineage>
</organism>
<feature type="compositionally biased region" description="Polar residues" evidence="3">
    <location>
        <begin position="579"/>
        <end position="589"/>
    </location>
</feature>
<feature type="compositionally biased region" description="Polar residues" evidence="3">
    <location>
        <begin position="209"/>
        <end position="218"/>
    </location>
</feature>
<accession>A0A9W8TIJ3</accession>
<keyword evidence="2" id="KW-0509">mRNA transport</keyword>
<keyword evidence="5" id="KW-1185">Reference proteome</keyword>
<feature type="compositionally biased region" description="Polar residues" evidence="3">
    <location>
        <begin position="1037"/>
        <end position="1055"/>
    </location>
</feature>
<dbReference type="EMBL" id="JANPWZ010002273">
    <property type="protein sequence ID" value="KAJ3560307.1"/>
    <property type="molecule type" value="Genomic_DNA"/>
</dbReference>
<comment type="subcellular location">
    <subcellularLocation>
        <location evidence="1">Nucleus</location>
        <location evidence="1">Nuclear pore complex</location>
    </subcellularLocation>
</comment>
<evidence type="ECO:0000313" key="5">
    <source>
        <dbReference type="Proteomes" id="UP001148614"/>
    </source>
</evidence>
<feature type="compositionally biased region" description="Low complexity" evidence="3">
    <location>
        <begin position="1008"/>
        <end position="1034"/>
    </location>
</feature>
<dbReference type="InterPro" id="IPR053074">
    <property type="entry name" value="NPC_Nucleoporin"/>
</dbReference>
<dbReference type="InterPro" id="IPR025574">
    <property type="entry name" value="Nucleoporin_FG_rpt"/>
</dbReference>
<keyword evidence="2" id="KW-0813">Transport</keyword>
<dbReference type="Proteomes" id="UP001148614">
    <property type="component" value="Unassembled WGS sequence"/>
</dbReference>
<feature type="compositionally biased region" description="Low complexity" evidence="3">
    <location>
        <begin position="504"/>
        <end position="520"/>
    </location>
</feature>
<feature type="compositionally biased region" description="Polar residues" evidence="3">
    <location>
        <begin position="743"/>
        <end position="755"/>
    </location>
</feature>
<feature type="compositionally biased region" description="Polar residues" evidence="3">
    <location>
        <begin position="1089"/>
        <end position="1105"/>
    </location>
</feature>